<evidence type="ECO:0000313" key="1">
    <source>
        <dbReference type="EMBL" id="OKS84855.1"/>
    </source>
</evidence>
<evidence type="ECO:0000313" key="2">
    <source>
        <dbReference type="Proteomes" id="UP000186720"/>
    </source>
</evidence>
<accession>A0A1Q5ZSV6</accession>
<dbReference type="Proteomes" id="UP000186720">
    <property type="component" value="Unassembled WGS sequence"/>
</dbReference>
<sequence length="138" mass="16400">MNTIIRIPQKLRNELWWLVVQVDFDYSRITIADHETNDDEITIWLEDKHDFKNSLDECLRLNISLKQFARLIKEEGLNSYESTQMHAKKKFLYKTRVMINEAIGWYINDASPVEQGWAREALLKQLLTQLVETEIFAI</sequence>
<dbReference type="AlphaFoldDB" id="A0A1Q5ZSV6"/>
<dbReference type="STRING" id="1302689.RG47T_0292"/>
<gene>
    <name evidence="1" type="ORF">RG47T_0292</name>
</gene>
<protein>
    <submittedName>
        <fullName evidence="1">Uncharacterized protein</fullName>
    </submittedName>
</protein>
<dbReference type="EMBL" id="MPPL01000001">
    <property type="protein sequence ID" value="OKS84855.1"/>
    <property type="molecule type" value="Genomic_DNA"/>
</dbReference>
<dbReference type="RefSeq" id="WP_074487569.1">
    <property type="nucleotide sequence ID" value="NZ_FPAM01000001.1"/>
</dbReference>
<dbReference type="OrthoDB" id="796542at2"/>
<name>A0A1Q5ZSV6_9SPHI</name>
<proteinExistence type="predicted"/>
<organism evidence="1 2">
    <name type="scientific">Mucilaginibacter polytrichastri</name>
    <dbReference type="NCBI Taxonomy" id="1302689"/>
    <lineage>
        <taxon>Bacteria</taxon>
        <taxon>Pseudomonadati</taxon>
        <taxon>Bacteroidota</taxon>
        <taxon>Sphingobacteriia</taxon>
        <taxon>Sphingobacteriales</taxon>
        <taxon>Sphingobacteriaceae</taxon>
        <taxon>Mucilaginibacter</taxon>
    </lineage>
</organism>
<reference evidence="1 2" key="1">
    <citation type="submission" date="2016-11" db="EMBL/GenBank/DDBJ databases">
        <title>Whole Genome Sequencing of Mucilaginibacter polytrichastri RG4-7(T) isolated from the moss sample.</title>
        <authorList>
            <person name="Li Y."/>
        </authorList>
    </citation>
    <scope>NUCLEOTIDE SEQUENCE [LARGE SCALE GENOMIC DNA]</scope>
    <source>
        <strain evidence="1 2">RG4-7</strain>
    </source>
</reference>
<keyword evidence="2" id="KW-1185">Reference proteome</keyword>
<comment type="caution">
    <text evidence="1">The sequence shown here is derived from an EMBL/GenBank/DDBJ whole genome shotgun (WGS) entry which is preliminary data.</text>
</comment>